<feature type="domain" description="Carrier" evidence="11">
    <location>
        <begin position="1730"/>
        <end position="1805"/>
    </location>
</feature>
<evidence type="ECO:0000256" key="8">
    <source>
        <dbReference type="ARBA" id="ARBA00023315"/>
    </source>
</evidence>
<dbReference type="Gene3D" id="3.40.366.10">
    <property type="entry name" value="Malonyl-Coenzyme A Acyl Carrier Protein, domain 2"/>
    <property type="match status" value="2"/>
</dbReference>
<comment type="caution">
    <text evidence="14">The sequence shown here is derived from an EMBL/GenBank/DDBJ whole genome shotgun (WGS) entry which is preliminary data.</text>
</comment>
<dbReference type="Gene3D" id="3.10.129.110">
    <property type="entry name" value="Polyketide synthase dehydratase"/>
    <property type="match status" value="2"/>
</dbReference>
<dbReference type="Pfam" id="PF21089">
    <property type="entry name" value="PKS_DH_N"/>
    <property type="match status" value="2"/>
</dbReference>
<dbReference type="InterPro" id="IPR049551">
    <property type="entry name" value="PKS_DH_C"/>
</dbReference>
<dbReference type="Gene3D" id="3.40.50.720">
    <property type="entry name" value="NAD(P)-binding Rossmann-like Domain"/>
    <property type="match status" value="2"/>
</dbReference>
<dbReference type="SMART" id="SM00822">
    <property type="entry name" value="PKS_KR"/>
    <property type="match status" value="2"/>
</dbReference>
<dbReference type="InterPro" id="IPR055123">
    <property type="entry name" value="SpnB-like_Rossmann"/>
</dbReference>
<feature type="active site" description="Proton acceptor; for dehydratase activity" evidence="9">
    <location>
        <position position="983"/>
    </location>
</feature>
<dbReference type="InterPro" id="IPR009081">
    <property type="entry name" value="PP-bd_ACP"/>
</dbReference>
<feature type="domain" description="Ketosynthase family 3 (KS3)" evidence="12">
    <location>
        <begin position="30"/>
        <end position="456"/>
    </location>
</feature>
<evidence type="ECO:0000256" key="7">
    <source>
        <dbReference type="ARBA" id="ARBA00023268"/>
    </source>
</evidence>
<dbReference type="Pfam" id="PF16197">
    <property type="entry name" value="KAsynt_C_assoc"/>
    <property type="match status" value="2"/>
</dbReference>
<evidence type="ECO:0000256" key="3">
    <source>
        <dbReference type="ARBA" id="ARBA00022450"/>
    </source>
</evidence>
<evidence type="ECO:0000313" key="14">
    <source>
        <dbReference type="EMBL" id="MFE9602528.1"/>
    </source>
</evidence>
<gene>
    <name evidence="14" type="ORF">ACFYNQ_28690</name>
</gene>
<dbReference type="Pfam" id="PF00698">
    <property type="entry name" value="Acyl_transf_1"/>
    <property type="match status" value="2"/>
</dbReference>
<dbReference type="SMART" id="SM01294">
    <property type="entry name" value="PKS_PP_betabranch"/>
    <property type="match status" value="2"/>
</dbReference>
<dbReference type="Pfam" id="PF08990">
    <property type="entry name" value="Docking"/>
    <property type="match status" value="1"/>
</dbReference>
<dbReference type="SUPFAM" id="SSF47336">
    <property type="entry name" value="ACP-like"/>
    <property type="match status" value="2"/>
</dbReference>
<dbReference type="InterPro" id="IPR013968">
    <property type="entry name" value="PKS_KR"/>
</dbReference>
<keyword evidence="7" id="KW-0511">Multifunctional enzyme</keyword>
<feature type="domain" description="PKS/mFAS DH" evidence="13">
    <location>
        <begin position="951"/>
        <end position="1231"/>
    </location>
</feature>
<dbReference type="PANTHER" id="PTHR43775">
    <property type="entry name" value="FATTY ACID SYNTHASE"/>
    <property type="match status" value="1"/>
</dbReference>
<dbReference type="CDD" id="cd08956">
    <property type="entry name" value="KR_3_FAS_SDR_x"/>
    <property type="match status" value="2"/>
</dbReference>
<dbReference type="Pfam" id="PF08240">
    <property type="entry name" value="ADH_N"/>
    <property type="match status" value="1"/>
</dbReference>
<feature type="domain" description="Ketosynthase family 3 (KS3)" evidence="12">
    <location>
        <begin position="1823"/>
        <end position="2250"/>
    </location>
</feature>
<comment type="pathway">
    <text evidence="2">Antibiotic biosynthesis.</text>
</comment>
<dbReference type="InterPro" id="IPR015083">
    <property type="entry name" value="NorB/c/GfsB-D-like_docking"/>
</dbReference>
<dbReference type="EMBL" id="JBIAHM010000010">
    <property type="protein sequence ID" value="MFE9602528.1"/>
    <property type="molecule type" value="Genomic_DNA"/>
</dbReference>
<feature type="region of interest" description="Disordered" evidence="10">
    <location>
        <begin position="458"/>
        <end position="486"/>
    </location>
</feature>
<dbReference type="SMART" id="SM00827">
    <property type="entry name" value="PKS_AT"/>
    <property type="match status" value="2"/>
</dbReference>
<evidence type="ECO:0000259" key="13">
    <source>
        <dbReference type="PROSITE" id="PS52019"/>
    </source>
</evidence>
<dbReference type="SUPFAM" id="SSF53901">
    <property type="entry name" value="Thiolase-like"/>
    <property type="match status" value="2"/>
</dbReference>
<dbReference type="InterPro" id="IPR036291">
    <property type="entry name" value="NAD(P)-bd_dom_sf"/>
</dbReference>
<evidence type="ECO:0000259" key="11">
    <source>
        <dbReference type="PROSITE" id="PS50075"/>
    </source>
</evidence>
<dbReference type="RefSeq" id="WP_388110481.1">
    <property type="nucleotide sequence ID" value="NZ_JBIAHM010000010.1"/>
</dbReference>
<feature type="region of interest" description="C-terminal hotdog fold" evidence="9">
    <location>
        <begin position="2884"/>
        <end position="3027"/>
    </location>
</feature>
<dbReference type="SMART" id="SM00826">
    <property type="entry name" value="PKS_DH"/>
    <property type="match status" value="2"/>
</dbReference>
<dbReference type="Proteomes" id="UP001601303">
    <property type="component" value="Unassembled WGS sequence"/>
</dbReference>
<dbReference type="InterPro" id="IPR057326">
    <property type="entry name" value="KR_dom"/>
</dbReference>
<dbReference type="SUPFAM" id="SSF51735">
    <property type="entry name" value="NAD(P)-binding Rossmann-fold domains"/>
    <property type="match status" value="5"/>
</dbReference>
<dbReference type="PROSITE" id="PS00606">
    <property type="entry name" value="KS3_1"/>
    <property type="match status" value="2"/>
</dbReference>
<feature type="region of interest" description="C-terminal hotdog fold" evidence="9">
    <location>
        <begin position="1093"/>
        <end position="1231"/>
    </location>
</feature>
<feature type="compositionally biased region" description="Low complexity" evidence="10">
    <location>
        <begin position="476"/>
        <end position="486"/>
    </location>
</feature>
<evidence type="ECO:0000259" key="12">
    <source>
        <dbReference type="PROSITE" id="PS52004"/>
    </source>
</evidence>
<dbReference type="InterPro" id="IPR036736">
    <property type="entry name" value="ACP-like_sf"/>
</dbReference>
<dbReference type="InterPro" id="IPR032821">
    <property type="entry name" value="PKS_assoc"/>
</dbReference>
<dbReference type="InterPro" id="IPR016036">
    <property type="entry name" value="Malonyl_transacylase_ACP-bd"/>
</dbReference>
<accession>A0ABW6MB19</accession>
<dbReference type="Gene3D" id="3.40.47.10">
    <property type="match status" value="2"/>
</dbReference>
<dbReference type="PROSITE" id="PS50075">
    <property type="entry name" value="CARRIER"/>
    <property type="match status" value="2"/>
</dbReference>
<evidence type="ECO:0000256" key="4">
    <source>
        <dbReference type="ARBA" id="ARBA00022553"/>
    </source>
</evidence>
<dbReference type="SUPFAM" id="SSF52151">
    <property type="entry name" value="FabD/lysophospholipase-like"/>
    <property type="match status" value="2"/>
</dbReference>
<dbReference type="PROSITE" id="PS00012">
    <property type="entry name" value="PHOSPHOPANTETHEINE"/>
    <property type="match status" value="2"/>
</dbReference>
<dbReference type="Pfam" id="PF08659">
    <property type="entry name" value="KR"/>
    <property type="match status" value="2"/>
</dbReference>
<dbReference type="PANTHER" id="PTHR43775:SF51">
    <property type="entry name" value="INACTIVE PHENOLPHTHIOCEROL SYNTHESIS POLYKETIDE SYNTHASE TYPE I PKS1-RELATED"/>
    <property type="match status" value="1"/>
</dbReference>
<dbReference type="InterPro" id="IPR006162">
    <property type="entry name" value="Ppantetheine_attach_site"/>
</dbReference>
<name>A0ABW6MB19_9ACTN</name>
<evidence type="ECO:0000256" key="1">
    <source>
        <dbReference type="ARBA" id="ARBA00001957"/>
    </source>
</evidence>
<proteinExistence type="predicted"/>
<feature type="region of interest" description="N-terminal hotdog fold" evidence="9">
    <location>
        <begin position="2743"/>
        <end position="2870"/>
    </location>
</feature>
<comment type="cofactor">
    <cofactor evidence="1">
        <name>pantetheine 4'-phosphate</name>
        <dbReference type="ChEBI" id="CHEBI:47942"/>
    </cofactor>
</comment>
<feature type="region of interest" description="N-terminal hotdog fold" evidence="9">
    <location>
        <begin position="951"/>
        <end position="1077"/>
    </location>
</feature>
<reference evidence="14 15" key="1">
    <citation type="submission" date="2024-10" db="EMBL/GenBank/DDBJ databases">
        <title>The Natural Products Discovery Center: Release of the First 8490 Sequenced Strains for Exploring Actinobacteria Biosynthetic Diversity.</title>
        <authorList>
            <person name="Kalkreuter E."/>
            <person name="Kautsar S.A."/>
            <person name="Yang D."/>
            <person name="Bader C.D."/>
            <person name="Teijaro C.N."/>
            <person name="Fluegel L."/>
            <person name="Davis C.M."/>
            <person name="Simpson J.R."/>
            <person name="Lauterbach L."/>
            <person name="Steele A.D."/>
            <person name="Gui C."/>
            <person name="Meng S."/>
            <person name="Li G."/>
            <person name="Viehrig K."/>
            <person name="Ye F."/>
            <person name="Su P."/>
            <person name="Kiefer A.F."/>
            <person name="Nichols A."/>
            <person name="Cepeda A.J."/>
            <person name="Yan W."/>
            <person name="Fan B."/>
            <person name="Jiang Y."/>
            <person name="Adhikari A."/>
            <person name="Zheng C.-J."/>
            <person name="Schuster L."/>
            <person name="Cowan T.M."/>
            <person name="Smanski M.J."/>
            <person name="Chevrette M.G."/>
            <person name="De Carvalho L.P.S."/>
            <person name="Shen B."/>
        </authorList>
    </citation>
    <scope>NUCLEOTIDE SEQUENCE [LARGE SCALE GENOMIC DNA]</scope>
    <source>
        <strain evidence="14 15">NPDC006488</strain>
    </source>
</reference>
<feature type="compositionally biased region" description="Basic and acidic residues" evidence="10">
    <location>
        <begin position="2841"/>
        <end position="2857"/>
    </location>
</feature>
<dbReference type="InterPro" id="IPR014043">
    <property type="entry name" value="Acyl_transferase_dom"/>
</dbReference>
<evidence type="ECO:0000256" key="5">
    <source>
        <dbReference type="ARBA" id="ARBA00022679"/>
    </source>
</evidence>
<dbReference type="InterPro" id="IPR049552">
    <property type="entry name" value="PKS_DH_N"/>
</dbReference>
<dbReference type="InterPro" id="IPR016039">
    <property type="entry name" value="Thiolase-like"/>
</dbReference>
<keyword evidence="8" id="KW-0012">Acyltransferase</keyword>
<dbReference type="InterPro" id="IPR020807">
    <property type="entry name" value="PKS_DH"/>
</dbReference>
<sequence>MTNNEERLRDYLKRATADLRQARRRLNEYTEPIAVVSMACRYPGGVVSPEDLWRLVAGGVDAVGEFPGDRGWDVESLYDPDPAREGTSYSRRGGFLYGAADFDAGFFGISPREALATDPQQRLLLETAWEAFERAGIEPGGLRGSATGVFAGVMYNDYGSRMRRAPDGFEGYIASGSAGSVASGRVAYTFGLEGPAVSVDTACSSSLVAMHLAAQALRQGECTLALAGGVTVMATPTTFVEFSRQRGLAADGRCKAFSDGADGTGWGEGVGLLVLERLSDARRNGHPVLAVLRGTAVNQDGASSQLTAPNGPSQQRVIRQALANARLSAAEVDVVEAHGTGTRLGDPIEAQALIATYGQDRPVERPLWLGSVKSNIGHTQAAAGVAGVIKMVMAMRAGVLPATLHADEPSSHVDWEAGAVSLLTEARPWDAGDRPRRAGVSSFGVSGTNAHVILEQAPAQAETEAGEETETDHRPGAAGAATGEAGDGPVLLVLSARTEDALRDQARQLSAHLDDRPGTPLPDLAHALATTRTHFTHRATVTATTREDAATGLQALAAGSPHPRLVTGAPVAGSATAWMFTGQGSQRLGMGRELYEAHPVFARAFDETAEHLDPLLDRPLREVVFGGEETGAARLLDGTRFAQPALFAVQRALYTLLAHHGAAPDYVIGHSIGELTAAHLAGVFDLPDAARLVATRARLMQAAPAGGSMIAIAAPADEVADQLAGQEHLASIAAVNGPAATVVSGDSQAVRAVAGHFRDRGVKTKELTVSHAFHSPHMEQALDEFRAFAATLTYREPAIPVISDVTGEPAVPGQLTSPDYWAQHIRQPVRFHDGITALHARGVTTYVELGPGPVLTTSVLETLQHLAPGEPTAVIPALRAGRPERETVTTALGLLHTRGASVDLAALHPATRRQSVATDLPTYPFEHQRYWLDEPAGPADLAAAGLEPAGHSLLAAAVGLAADDSLLLTGRLSLATHSWLADHAIAGTPLLPGTAFVDLALHAGGTVGCDTLEELTLQAPLVLPEQGAVQVQITVGGPDDTGRRSVAFHAAPGSGSGDDEGWTCLATGSLGAGTGDGNDDRAPAPGAWPPPGATEVPLDGFYDRLADLGYEYGPEFRNLKGLWRSGDDLYAEVRLPEGPAQHAGHFGVHPALLDAALHPLAATPGDGDETLRLPFAWHGVRMHATGATELRVRLSRTGRDTVTLSLTDPAGGAVATVDTLVVRPVSPGDLVRDRGAGHDALFAVDWTEPPAASGSGPAGRWAVLSAGDSWLAAALRSTDEAVLVADGPGALAAVLDGGPVPGTVFLPAAAESVVTEDVAAEAHEVTSDILALLQQWLADERFAESHLVLVTRGAVAARHGEDVPGLATAPVHGLVRAAQAEHPGRFTLVDLDDVGHTDTAGALRRALATGEPQVAVRGGTVLVPRLVRTGVADDTPAVPLRTADPEGTVLITGATGTLGASLARHLVDRNGVRHLLLTSRRGPDAPGAAELAAELTGLGASVTTVACDTADASAVVALFAAVPAEHPVTVVVHAAGVLDDALLTGLTAEQLARVMGPKVTAGWNLHRATRDLDLSAFVLFSSAAGTLGNAGQANYAAANAFLDGLAHHRRAIGLPATSLAWGLWSQASGMTGHLARTDLARVARLGLAPVPTDEALALYDTALTVDRATLVPTRLDLATLRGQAAEGTVPALFRSLVRPRAGRAARPAAHTAGSSWAQRLAALPEAERHGTALDLVRGAVATVLGHATAEAVGADRAFKDLGFDSLMAVELRNSLGTATGMRLDATLVFDHPSPAVLARHLCEEAVGSTAPPTPATAATGAVDEPIAVVSMACRYPGGVVSPEDLWRLVAGGVDAVGEFPGDRGWDVESLYDPDPAREGTSYSRRGGFLYGAADFDAGFFNISPREALATDPQQRLLLETAWEAFERAGIEPGGLRGSATGVFAGVMYNDYATRLYGRAPEGFEGYLGNGSAGSVASGRVAYTFGLEGPAVSVDTACSSSLVAMHLAAQALRQGECTLALAGGVTVMATPQTFIEFSRQKALSPDGRCKAFSEEADGTGWGEGVGLLVLERLSDARRNGHPVLAVLRGTAVNQDGASNGLTAPNGPSQQRVIRQALANARLSAAEVDVVEAHGTGTRLGDPIEAQALIATYGQDRPVERPLWLGSVKSNIGHTQAAAGVAGVIKMVMAMRAGVLPATLHADEPSSHVDWTAGAVSLLTEARPWDAGEGPRRAAVSSFGVSGTNAHVILEQAPAQAETEAGEETDDEPGAPATGSVVAWPLSAADGTALRAQAALMREFLMNEETNEETNEEPPDPYDVSFTLATARAVHDERAVVLAGHQDHEALLTGLDALAEGRESPLVVRGSATGTGRTVFVFPGQGSQWPAMAASLYEDAPAFRDHIDACAAALAPHTDWNLVDLLTQAPDAPGLDRVDVVQPALFAVMTALAQLWQSHGVRPDAVIGHSQGEIAAAYVAGALTLEDAARIAALRSRAITALEGHGGMVSLPLAADTAAGLIAPWDDDIQIAAVNGPASTVVSGAAESLDALLAHCNGEGIRARRIPVTYASHHPHVETLRDTLLEQLAGIEPRPARVAFYSTVTASPLDTTGLDAAYWYRNLRQTVRFEETTRRLIADGHTRFIESSPHPVLTIGIQETVETTTGPDAATVTATGTLRRDQGTLHRFLSCLAGVWTGGGPADWAATLPGTPRRRLDLPTYPFQRRRYWLDRTTTISDATGLGQLTADHPLLRATVELAGGDTTLFTGRVSLATHPWLADHALLGTALLPGTALLELALHAGQHTDAPELEDLTLEAPLVLAPERSYDLQVAVEAPDASGRRTVHVHSREQRPDHTPGAEWTRHATGTLAPDGTGRPETFDLAAWPPPGARPYPLHEVYERLAEHGYTYGPVFQGLRTAWRLGDDLFAEVRLPEEFQGDGGLFGLHPALLDACLHPLALDLLAGTAPDQAPPIRIPFAWNGVRMYAAGPSALRVRLTRHDPDTVSLQLADITGAPVAAVGSLAVRTADAGQLLAATGAEQDDALFRLDWTPARLSGTAPTPAGETWALLGGHSAAVLAGGEPTAATGERIGVHDSLAALKDALAAGAPAPRALLVTGAPPATDGPGGDTDTATDTPGPAAAVQQVLPRFLALLQSWLEDESFAGTTLVVATRHAVSTGPGDPVRHLTGAALWGLLRSAQSENPGRFLLLDLDGAPLDTGTLRAALDSDEDQFAVRQGELLSPRFARASAPPLPLPAGEPHWRLASRGTGSLDGLWLEPSPEAVRPLAEGEVRVRVRAAGINFRDILITLGMVADDSRPPGGEGSGTVLETGPGVTGLEPGDRVMGLLHGGVGPVSVTDHRMITKMPKGWTFSQAAGIPVVYLTAYYGLRDLAGIRRGESLLLHAATGGVGLATLQLARHWGVETYATASPAKWGTLRALGLDDDHIASSRSLDFEEHFRRTTGGRGVDVVLNSLAKEYVDASLRVSAPGGRFLEMGKTDIRDASVVADAYPGISYQAYDVLDGGLDRVKEMLEELRELFESRALRPLPVTTWDIRRAPDAFRFLSQARQIGKVILTLPTPLDPDGTVVITGATGTLGARVARHLVAVHGARHLLLVGRRGPDAPGATELAAELTGLGARVTTVACDTADPSAADELFARIPAEHPVTAVVHSAGVLDDAVVTRLTPEQFERVLRPKSDAAWNLHRLTRDLDLSAFVLFSSLAGTMGNAGQANYAAANTFLDGLAHHRHAVGLPATSLGWGLWAEASGMTGHLDEADLARMARLGLAPLATQQGLELLDRALGACEPVLLPVPLDMSALRESARTGTLPPLLRSLIRTPVRRAAAGGDGTGPSPQPWAELLTGLPPDEQRQRLLDLVRTQVAAVLGHATPDAVTANRAFKQIGFDSLTAVELRNRLNAATGLRLPTTAVFDFPTPSALAERLWTDLVPDGPDGDGDVQAVFAELDRLEGEFTAAGPDSDTRSRIVNRMQEFLRKIDGARTDSPEPGEDIGEKLGEASDDEIFDFIDSELGFS</sequence>
<dbReference type="CDD" id="cd00833">
    <property type="entry name" value="PKS"/>
    <property type="match status" value="2"/>
</dbReference>
<feature type="region of interest" description="Disordered" evidence="10">
    <location>
        <begin position="3989"/>
        <end position="4011"/>
    </location>
</feature>
<dbReference type="Pfam" id="PF02801">
    <property type="entry name" value="Ketoacyl-synt_C"/>
    <property type="match status" value="2"/>
</dbReference>
<dbReference type="SUPFAM" id="SSF101173">
    <property type="entry name" value="Docking domain B of the erythromycin polyketide synthase (DEBS)"/>
    <property type="match status" value="1"/>
</dbReference>
<dbReference type="Pfam" id="PF00550">
    <property type="entry name" value="PP-binding"/>
    <property type="match status" value="2"/>
</dbReference>
<evidence type="ECO:0000256" key="2">
    <source>
        <dbReference type="ARBA" id="ARBA00004792"/>
    </source>
</evidence>
<dbReference type="InterPro" id="IPR018201">
    <property type="entry name" value="Ketoacyl_synth_AS"/>
</dbReference>
<evidence type="ECO:0000256" key="6">
    <source>
        <dbReference type="ARBA" id="ARBA00023194"/>
    </source>
</evidence>
<dbReference type="InterPro" id="IPR042104">
    <property type="entry name" value="PKS_dehydratase_sf"/>
</dbReference>
<feature type="region of interest" description="Disordered" evidence="10">
    <location>
        <begin position="2252"/>
        <end position="2272"/>
    </location>
</feature>
<feature type="region of interest" description="Disordered" evidence="10">
    <location>
        <begin position="3108"/>
        <end position="3129"/>
    </location>
</feature>
<keyword evidence="5" id="KW-0808">Transferase</keyword>
<dbReference type="CDD" id="cd05195">
    <property type="entry name" value="enoyl_red"/>
    <property type="match status" value="1"/>
</dbReference>
<dbReference type="Pfam" id="PF00109">
    <property type="entry name" value="ketoacyl-synt"/>
    <property type="match status" value="2"/>
</dbReference>
<dbReference type="SUPFAM" id="SSF50129">
    <property type="entry name" value="GroES-like"/>
    <property type="match status" value="1"/>
</dbReference>
<keyword evidence="4" id="KW-0597">Phosphoprotein</keyword>
<feature type="active site" description="Proton donor; for dehydratase activity" evidence="9">
    <location>
        <position position="2945"/>
    </location>
</feature>
<feature type="domain" description="PKS/mFAS DH" evidence="13">
    <location>
        <begin position="2743"/>
        <end position="3027"/>
    </location>
</feature>
<dbReference type="Pfam" id="PF13602">
    <property type="entry name" value="ADH_zinc_N_2"/>
    <property type="match status" value="1"/>
</dbReference>
<keyword evidence="6" id="KW-0045">Antibiotic biosynthesis</keyword>
<dbReference type="SMART" id="SM00823">
    <property type="entry name" value="PKS_PP"/>
    <property type="match status" value="2"/>
</dbReference>
<dbReference type="InterPro" id="IPR020806">
    <property type="entry name" value="PKS_PP-bd"/>
</dbReference>
<dbReference type="Gene3D" id="3.40.50.11460">
    <property type="match status" value="1"/>
</dbReference>
<feature type="domain" description="Carrier" evidence="11">
    <location>
        <begin position="3864"/>
        <end position="3939"/>
    </location>
</feature>
<keyword evidence="3" id="KW-0596">Phosphopantetheine</keyword>
<dbReference type="SUPFAM" id="SSF55048">
    <property type="entry name" value="Probable ACP-binding domain of malonyl-CoA ACP transacylase"/>
    <property type="match status" value="2"/>
</dbReference>
<dbReference type="Gene3D" id="3.30.70.3290">
    <property type="match status" value="2"/>
</dbReference>
<dbReference type="InterPro" id="IPR014030">
    <property type="entry name" value="Ketoacyl_synth_N"/>
</dbReference>
<dbReference type="InterPro" id="IPR013154">
    <property type="entry name" value="ADH-like_N"/>
</dbReference>
<dbReference type="Pfam" id="PF22953">
    <property type="entry name" value="SpnB_Rossmann"/>
    <property type="match status" value="2"/>
</dbReference>
<evidence type="ECO:0000256" key="9">
    <source>
        <dbReference type="PROSITE-ProRule" id="PRU01363"/>
    </source>
</evidence>
<dbReference type="SMART" id="SM00825">
    <property type="entry name" value="PKS_KS"/>
    <property type="match status" value="2"/>
</dbReference>
<feature type="active site" description="Proton donor; for dehydratase activity" evidence="9">
    <location>
        <position position="1154"/>
    </location>
</feature>
<dbReference type="SMART" id="SM00829">
    <property type="entry name" value="PKS_ER"/>
    <property type="match status" value="1"/>
</dbReference>
<dbReference type="PROSITE" id="PS52004">
    <property type="entry name" value="KS3_2"/>
    <property type="match status" value="2"/>
</dbReference>
<dbReference type="InterPro" id="IPR016035">
    <property type="entry name" value="Acyl_Trfase/lysoPLipase"/>
</dbReference>
<feature type="region of interest" description="Disordered" evidence="10">
    <location>
        <begin position="2832"/>
        <end position="2874"/>
    </location>
</feature>
<dbReference type="Gene3D" id="3.90.180.10">
    <property type="entry name" value="Medium-chain alcohol dehydrogenases, catalytic domain"/>
    <property type="match status" value="1"/>
</dbReference>
<dbReference type="InterPro" id="IPR036299">
    <property type="entry name" value="Polyketide_synth_docking_sf"/>
</dbReference>
<dbReference type="InterPro" id="IPR049900">
    <property type="entry name" value="PKS_mFAS_DH"/>
</dbReference>
<keyword evidence="15" id="KW-1185">Reference proteome</keyword>
<dbReference type="PROSITE" id="PS52019">
    <property type="entry name" value="PKS_MFAS_DH"/>
    <property type="match status" value="2"/>
</dbReference>
<protein>
    <submittedName>
        <fullName evidence="14">SDR family NAD(P)-dependent oxidoreductase</fullName>
    </submittedName>
</protein>
<dbReference type="InterPro" id="IPR014031">
    <property type="entry name" value="Ketoacyl_synth_C"/>
</dbReference>
<dbReference type="InterPro" id="IPR020841">
    <property type="entry name" value="PKS_Beta-ketoAc_synthase_dom"/>
</dbReference>
<organism evidence="14 15">
    <name type="scientific">Streptomyces hokutonensis</name>
    <dbReference type="NCBI Taxonomy" id="1306990"/>
    <lineage>
        <taxon>Bacteria</taxon>
        <taxon>Bacillati</taxon>
        <taxon>Actinomycetota</taxon>
        <taxon>Actinomycetes</taxon>
        <taxon>Kitasatosporales</taxon>
        <taxon>Streptomycetaceae</taxon>
        <taxon>Streptomyces</taxon>
    </lineage>
</organism>
<dbReference type="InterPro" id="IPR011032">
    <property type="entry name" value="GroES-like_sf"/>
</dbReference>
<dbReference type="InterPro" id="IPR020843">
    <property type="entry name" value="ER"/>
</dbReference>
<dbReference type="Gene3D" id="1.10.1200.10">
    <property type="entry name" value="ACP-like"/>
    <property type="match status" value="2"/>
</dbReference>
<evidence type="ECO:0000313" key="15">
    <source>
        <dbReference type="Proteomes" id="UP001601303"/>
    </source>
</evidence>
<evidence type="ECO:0000256" key="10">
    <source>
        <dbReference type="SAM" id="MobiDB-lite"/>
    </source>
</evidence>
<dbReference type="Pfam" id="PF14765">
    <property type="entry name" value="PS-DH"/>
    <property type="match status" value="2"/>
</dbReference>
<dbReference type="InterPro" id="IPR001227">
    <property type="entry name" value="Ac_transferase_dom_sf"/>
</dbReference>
<feature type="compositionally biased region" description="Acidic residues" evidence="10">
    <location>
        <begin position="2258"/>
        <end position="2267"/>
    </location>
</feature>
<feature type="active site" description="Proton acceptor; for dehydratase activity" evidence="9">
    <location>
        <position position="2775"/>
    </location>
</feature>
<dbReference type="InterPro" id="IPR050091">
    <property type="entry name" value="PKS_NRPS_Biosynth_Enz"/>
</dbReference>